<sequence>MGVQALLQPTRIQNIAIYEGAGLNYIFRPDQEIPEGALVFMRAYSGRDFKGQSYVSVWTGERTVDGHYRFEQEDDVIYDSRIEHGSAYKIYVQPDIHDRSTRKPEQTGRFLIL</sequence>
<accession>A0A1B3B0J3</accession>
<evidence type="ECO:0000313" key="1">
    <source>
        <dbReference type="EMBL" id="AOE44550.1"/>
    </source>
</evidence>
<protein>
    <submittedName>
        <fullName evidence="1">Uncharacterized protein</fullName>
    </submittedName>
</protein>
<dbReference type="KEGG" id="vg:29067997"/>
<reference evidence="2" key="1">
    <citation type="submission" date="2016-07" db="EMBL/GenBank/DDBJ databases">
        <authorList>
            <person name="Florea S."/>
            <person name="Webb J.S."/>
            <person name="Jaromczyk J."/>
            <person name="Schardl C.L."/>
        </authorList>
    </citation>
    <scope>NUCLEOTIDE SEQUENCE [LARGE SCALE GENOMIC DNA]</scope>
</reference>
<organism evidence="1 2">
    <name type="scientific">Gordonia phage Jumbo</name>
    <dbReference type="NCBI Taxonomy" id="1887650"/>
    <lineage>
        <taxon>Viruses</taxon>
        <taxon>Duplodnaviria</taxon>
        <taxon>Heunggongvirae</taxon>
        <taxon>Uroviricota</taxon>
        <taxon>Caudoviricetes</taxon>
        <taxon>Gorjumvirus</taxon>
        <taxon>Gorjumvirus jumbo</taxon>
    </lineage>
</organism>
<gene>
    <name evidence="1" type="primary">40</name>
    <name evidence="1" type="ORF">SEA_JUMBO_40</name>
</gene>
<keyword evidence="2" id="KW-1185">Reference proteome</keyword>
<dbReference type="Proteomes" id="UP000203357">
    <property type="component" value="Segment"/>
</dbReference>
<dbReference type="RefSeq" id="YP_009291005.1">
    <property type="nucleotide sequence ID" value="NC_031109.1"/>
</dbReference>
<evidence type="ECO:0000313" key="2">
    <source>
        <dbReference type="Proteomes" id="UP000203357"/>
    </source>
</evidence>
<dbReference type="GeneID" id="29067997"/>
<name>A0A1B3B0J3_9CAUD</name>
<proteinExistence type="predicted"/>
<dbReference type="EMBL" id="KX557281">
    <property type="protein sequence ID" value="AOE44550.1"/>
    <property type="molecule type" value="Genomic_DNA"/>
</dbReference>